<feature type="signal peptide" evidence="2">
    <location>
        <begin position="1"/>
        <end position="29"/>
    </location>
</feature>
<protein>
    <recommendedName>
        <fullName evidence="3">DUF1985 domain-containing protein</fullName>
    </recommendedName>
</protein>
<name>A0A803NMS6_CANSA</name>
<reference evidence="4" key="1">
    <citation type="submission" date="2018-11" db="EMBL/GenBank/DDBJ databases">
        <authorList>
            <person name="Grassa J C."/>
        </authorList>
    </citation>
    <scope>NUCLEOTIDE SEQUENCE [LARGE SCALE GENOMIC DNA]</scope>
</reference>
<feature type="region of interest" description="Disordered" evidence="1">
    <location>
        <begin position="216"/>
        <end position="267"/>
    </location>
</feature>
<dbReference type="Gramene" id="evm.model.01.2826">
    <property type="protein sequence ID" value="cds.evm.model.01.2826"/>
    <property type="gene ID" value="evm.TU.01.2826"/>
</dbReference>
<dbReference type="Proteomes" id="UP000596661">
    <property type="component" value="Chromosome 1"/>
</dbReference>
<sequence length="267" mass="30455">MWFKFGSQNFKFSLAEFAVVIGLLCVGDSDMSAYAKKENVFVDKYFSDQQVTVSAVEKRFMYSDIKLDDYAVKMVVLYFVSNCLFSSPNSKKLKGEYIFATDEERTMLNLFGFEFIEKEDSDTDVDRGGAIGLQSSVLSELKRDIKQVIQKQFQCDGSFEDITSDIRCRSKELELNMISHIDSKIDESLQFYWDLKFNDLKEMFDDLKASQSVVDIRDDSGGDSDDGDGLQDVRDGDFFFFGEKDGAKAPDSLKQEKKIQQIKPTKG</sequence>
<proteinExistence type="predicted"/>
<dbReference type="PANTHER" id="PTHR48449">
    <property type="entry name" value="DUF1985 DOMAIN-CONTAINING PROTEIN"/>
    <property type="match status" value="1"/>
</dbReference>
<keyword evidence="2" id="KW-0732">Signal</keyword>
<feature type="chain" id="PRO_5031267319" description="DUF1985 domain-containing protein" evidence="2">
    <location>
        <begin position="30"/>
        <end position="267"/>
    </location>
</feature>
<evidence type="ECO:0000313" key="5">
    <source>
        <dbReference type="Proteomes" id="UP000596661"/>
    </source>
</evidence>
<feature type="compositionally biased region" description="Basic and acidic residues" evidence="1">
    <location>
        <begin position="231"/>
        <end position="259"/>
    </location>
</feature>
<accession>A0A803NMS6</accession>
<dbReference type="Pfam" id="PF09331">
    <property type="entry name" value="DUF1985"/>
    <property type="match status" value="1"/>
</dbReference>
<evidence type="ECO:0000256" key="1">
    <source>
        <dbReference type="SAM" id="MobiDB-lite"/>
    </source>
</evidence>
<reference evidence="4" key="2">
    <citation type="submission" date="2021-03" db="UniProtKB">
        <authorList>
            <consortium name="EnsemblPlants"/>
        </authorList>
    </citation>
    <scope>IDENTIFICATION</scope>
</reference>
<evidence type="ECO:0000256" key="2">
    <source>
        <dbReference type="SAM" id="SignalP"/>
    </source>
</evidence>
<dbReference type="AlphaFoldDB" id="A0A803NMS6"/>
<feature type="domain" description="DUF1985" evidence="3">
    <location>
        <begin position="1"/>
        <end position="103"/>
    </location>
</feature>
<dbReference type="PANTHER" id="PTHR48449:SF1">
    <property type="entry name" value="DUF1985 DOMAIN-CONTAINING PROTEIN"/>
    <property type="match status" value="1"/>
</dbReference>
<organism evidence="4 5">
    <name type="scientific">Cannabis sativa</name>
    <name type="common">Hemp</name>
    <name type="synonym">Marijuana</name>
    <dbReference type="NCBI Taxonomy" id="3483"/>
    <lineage>
        <taxon>Eukaryota</taxon>
        <taxon>Viridiplantae</taxon>
        <taxon>Streptophyta</taxon>
        <taxon>Embryophyta</taxon>
        <taxon>Tracheophyta</taxon>
        <taxon>Spermatophyta</taxon>
        <taxon>Magnoliopsida</taxon>
        <taxon>eudicotyledons</taxon>
        <taxon>Gunneridae</taxon>
        <taxon>Pentapetalae</taxon>
        <taxon>rosids</taxon>
        <taxon>fabids</taxon>
        <taxon>Rosales</taxon>
        <taxon>Cannabaceae</taxon>
        <taxon>Cannabis</taxon>
    </lineage>
</organism>
<evidence type="ECO:0000259" key="3">
    <source>
        <dbReference type="Pfam" id="PF09331"/>
    </source>
</evidence>
<dbReference type="InterPro" id="IPR015410">
    <property type="entry name" value="DUF1985"/>
</dbReference>
<dbReference type="EnsemblPlants" id="evm.model.01.2826">
    <property type="protein sequence ID" value="cds.evm.model.01.2826"/>
    <property type="gene ID" value="evm.TU.01.2826"/>
</dbReference>
<dbReference type="EMBL" id="UZAU01000081">
    <property type="status" value="NOT_ANNOTATED_CDS"/>
    <property type="molecule type" value="Genomic_DNA"/>
</dbReference>
<evidence type="ECO:0000313" key="4">
    <source>
        <dbReference type="EnsemblPlants" id="cds.evm.model.01.2826"/>
    </source>
</evidence>
<keyword evidence="5" id="KW-1185">Reference proteome</keyword>